<gene>
    <name evidence="2" type="ORF">FHX76_000110</name>
</gene>
<dbReference type="Proteomes" id="UP000541033">
    <property type="component" value="Unassembled WGS sequence"/>
</dbReference>
<sequence length="793" mass="84872">MLLGTLIMPTASAQAVLQPGPGYSLTVYNNLTMFGGYVAPDGSIAYCLEWGKYAPTEASWPTVDAGVLADYNAWGAAELARINFIVSTWGQTQDPVQAAATALSIWTRHPSSATASVPDYSDGHWALAEAIPDPAVRGQVIALKDQILAAANAYNPTPVAGVGELGLTLDRQIAERGIVSVRGVPEDATGTLAFTGASASDTGARMVSGVRNGSVVNFTMHEADNKLNSLQVGISGVFSTPDRPSSEIRVWRTAQNAQDVASPGPKHPGTRFELTNAATREGLYFEPTVVTQVPSERVERGTTFSDTVKFSLAEGSRPWRRLVSGEYIPVTAVCRAYGPTLERPAVSALPPDDAVPIGQPISVTSASHLDPTTQWLPVDFGVAAEQAGYYTYVCSVDAAEQADERAVQAIQPNYHYQHEYGLAAETQFTRSQIRFRTQLDEASVAPGDAVQDTITPFLEGGGWVERDGEPVPVVLRGTRYFSETEPVRSPVAPAVREGPSVTEESTATGADPAHTSDDSTPPEPSITDEGTPVSEEPRVTVIGETLIELHGLEAVTTEALQTPTTAGWLTFQWCVYDEDQPDHLAGLVEEWCDDYGVPEETVQLRWPTVTTEASPTVVVPGDGGDSAAVVGEIPTHPDTELLLTFELFRASGEQPTCAAEERVFDTSDRPIRVDREGNFSSPSYRYEKAGTYYWVETLAWQNSATGEGDIIHVGACGLPNETTVATLPPPETPLTVTGLALGGMTPWLGSLGTACLALGSLLTDKRHKPGRGQKRKRVGWRAPISGRRRAVIA</sequence>
<dbReference type="RefSeq" id="WP_167146520.1">
    <property type="nucleotide sequence ID" value="NZ_JAAMOX010000001.1"/>
</dbReference>
<accession>A0A7X5QYE5</accession>
<evidence type="ECO:0000313" key="2">
    <source>
        <dbReference type="EMBL" id="NIH52242.1"/>
    </source>
</evidence>
<dbReference type="AlphaFoldDB" id="A0A7X5QYE5"/>
<proteinExistence type="predicted"/>
<keyword evidence="3" id="KW-1185">Reference proteome</keyword>
<comment type="caution">
    <text evidence="2">The sequence shown here is derived from an EMBL/GenBank/DDBJ whole genome shotgun (WGS) entry which is preliminary data.</text>
</comment>
<reference evidence="2 3" key="1">
    <citation type="submission" date="2020-02" db="EMBL/GenBank/DDBJ databases">
        <title>Sequencing the genomes of 1000 actinobacteria strains.</title>
        <authorList>
            <person name="Klenk H.-P."/>
        </authorList>
    </citation>
    <scope>NUCLEOTIDE SEQUENCE [LARGE SCALE GENOMIC DNA]</scope>
    <source>
        <strain evidence="2 3">DSM 27960</strain>
    </source>
</reference>
<feature type="region of interest" description="Disordered" evidence="1">
    <location>
        <begin position="485"/>
        <end position="538"/>
    </location>
</feature>
<protein>
    <submittedName>
        <fullName evidence="2">Uncharacterized protein</fullName>
    </submittedName>
</protein>
<dbReference type="EMBL" id="JAAMOX010000001">
    <property type="protein sequence ID" value="NIH52242.1"/>
    <property type="molecule type" value="Genomic_DNA"/>
</dbReference>
<evidence type="ECO:0000313" key="3">
    <source>
        <dbReference type="Proteomes" id="UP000541033"/>
    </source>
</evidence>
<name>A0A7X5QYE5_9MICO</name>
<evidence type="ECO:0000256" key="1">
    <source>
        <dbReference type="SAM" id="MobiDB-lite"/>
    </source>
</evidence>
<organism evidence="2 3">
    <name type="scientific">Lysinibacter cavernae</name>
    <dbReference type="NCBI Taxonomy" id="1640652"/>
    <lineage>
        <taxon>Bacteria</taxon>
        <taxon>Bacillati</taxon>
        <taxon>Actinomycetota</taxon>
        <taxon>Actinomycetes</taxon>
        <taxon>Micrococcales</taxon>
        <taxon>Microbacteriaceae</taxon>
        <taxon>Lysinibacter</taxon>
    </lineage>
</organism>